<dbReference type="Pfam" id="PF00172">
    <property type="entry name" value="Zn_clus"/>
    <property type="match status" value="1"/>
</dbReference>
<protein>
    <recommendedName>
        <fullName evidence="8">Zn(2)-C6 fungal-type domain-containing protein</fullName>
    </recommendedName>
</protein>
<feature type="domain" description="Zn(2)-C6 fungal-type" evidence="8">
    <location>
        <begin position="36"/>
        <end position="67"/>
    </location>
</feature>
<keyword evidence="6" id="KW-0539">Nucleus</keyword>
<dbReference type="SUPFAM" id="SSF57701">
    <property type="entry name" value="Zn2/Cys6 DNA-binding domain"/>
    <property type="match status" value="1"/>
</dbReference>
<keyword evidence="3" id="KW-0805">Transcription regulation</keyword>
<dbReference type="SMART" id="SM00066">
    <property type="entry name" value="GAL4"/>
    <property type="match status" value="1"/>
</dbReference>
<gene>
    <name evidence="9" type="ORF">2369</name>
</gene>
<proteinExistence type="predicted"/>
<dbReference type="PROSITE" id="PS50048">
    <property type="entry name" value="ZN2_CY6_FUNGAL_2"/>
    <property type="match status" value="1"/>
</dbReference>
<evidence type="ECO:0000256" key="1">
    <source>
        <dbReference type="ARBA" id="ARBA00022723"/>
    </source>
</evidence>
<reference evidence="9" key="2">
    <citation type="journal article" date="2013" name="Appl. Microbiol. Biotechnol.">
        <title>Genetic localization and in vivo characterization of a Monascus azaphilone pigment biosynthetic gene cluster.</title>
        <authorList>
            <person name="Balakrishnan B."/>
            <person name="Karki S."/>
            <person name="Chiu S.H."/>
            <person name="Kim H.J."/>
            <person name="Suh J.W."/>
            <person name="Nam B."/>
            <person name="Yoon Y.M."/>
            <person name="Chen C.C."/>
            <person name="Kwon H.J."/>
        </authorList>
    </citation>
    <scope>NUCLEOTIDE SEQUENCE</scope>
</reference>
<dbReference type="PROSITE" id="PS00463">
    <property type="entry name" value="ZN2_CY6_FUNGAL_1"/>
    <property type="match status" value="1"/>
</dbReference>
<dbReference type="AlphaFoldDB" id="R9UQS9"/>
<organism evidence="9">
    <name type="scientific">Monascus pilosus</name>
    <name type="common">Red mold</name>
    <dbReference type="NCBI Taxonomy" id="89488"/>
    <lineage>
        <taxon>Eukaryota</taxon>
        <taxon>Fungi</taxon>
        <taxon>Dikarya</taxon>
        <taxon>Ascomycota</taxon>
        <taxon>Pezizomycotina</taxon>
        <taxon>Eurotiomycetes</taxon>
        <taxon>Eurotiomycetidae</taxon>
        <taxon>Eurotiales</taxon>
        <taxon>Aspergillaceae</taxon>
        <taxon>Monascus</taxon>
    </lineage>
</organism>
<evidence type="ECO:0000256" key="5">
    <source>
        <dbReference type="ARBA" id="ARBA00023163"/>
    </source>
</evidence>
<evidence type="ECO:0000256" key="4">
    <source>
        <dbReference type="ARBA" id="ARBA00023125"/>
    </source>
</evidence>
<accession>R9UQS9</accession>
<dbReference type="GO" id="GO:0008270">
    <property type="term" value="F:zinc ion binding"/>
    <property type="evidence" value="ECO:0007669"/>
    <property type="project" value="InterPro"/>
</dbReference>
<keyword evidence="2" id="KW-0862">Zinc</keyword>
<name>R9UQS9_MONPI</name>
<dbReference type="GO" id="GO:0005634">
    <property type="term" value="C:nucleus"/>
    <property type="evidence" value="ECO:0007669"/>
    <property type="project" value="TreeGrafter"/>
</dbReference>
<evidence type="ECO:0000256" key="7">
    <source>
        <dbReference type="SAM" id="MobiDB-lite"/>
    </source>
</evidence>
<dbReference type="InterPro" id="IPR051430">
    <property type="entry name" value="Fungal_TF_Env_Response"/>
</dbReference>
<feature type="region of interest" description="Disordered" evidence="7">
    <location>
        <begin position="224"/>
        <end position="247"/>
    </location>
</feature>
<dbReference type="PANTHER" id="PTHR31944">
    <property type="entry name" value="HEME-RESPONSIVE ZINC FINGER TRANSCRIPTION FACTOR HAP1"/>
    <property type="match status" value="1"/>
</dbReference>
<evidence type="ECO:0000256" key="2">
    <source>
        <dbReference type="ARBA" id="ARBA00022833"/>
    </source>
</evidence>
<dbReference type="Gene3D" id="4.10.240.10">
    <property type="entry name" value="Zn(2)-C6 fungal-type DNA-binding domain"/>
    <property type="match status" value="1"/>
</dbReference>
<dbReference type="GO" id="GO:0001228">
    <property type="term" value="F:DNA-binding transcription activator activity, RNA polymerase II-specific"/>
    <property type="evidence" value="ECO:0007669"/>
    <property type="project" value="TreeGrafter"/>
</dbReference>
<keyword evidence="5" id="KW-0804">Transcription</keyword>
<evidence type="ECO:0000256" key="6">
    <source>
        <dbReference type="ARBA" id="ARBA00023242"/>
    </source>
</evidence>
<reference evidence="9" key="1">
    <citation type="submission" date="2012-11" db="EMBL/GenBank/DDBJ databases">
        <authorList>
            <person name="Chen C.-C."/>
            <person name="Wang C.-L."/>
            <person name="Sung L.-M."/>
            <person name="Chiu S.-H."/>
            <person name="Liaw L.-L."/>
            <person name="Yuan G.-F."/>
            <person name="Liao C.-C."/>
        </authorList>
    </citation>
    <scope>NUCLEOTIDE SEQUENCE</scope>
</reference>
<dbReference type="GO" id="GO:0000978">
    <property type="term" value="F:RNA polymerase II cis-regulatory region sequence-specific DNA binding"/>
    <property type="evidence" value="ECO:0007669"/>
    <property type="project" value="TreeGrafter"/>
</dbReference>
<keyword evidence="1" id="KW-0479">Metal-binding</keyword>
<evidence type="ECO:0000256" key="3">
    <source>
        <dbReference type="ARBA" id="ARBA00023015"/>
    </source>
</evidence>
<dbReference type="InterPro" id="IPR001138">
    <property type="entry name" value="Zn2Cys6_DnaBD"/>
</dbReference>
<evidence type="ECO:0000313" key="9">
    <source>
        <dbReference type="EMBL" id="AGN71611.1"/>
    </source>
</evidence>
<sequence length="304" mass="33251">MDVYYILAVLFNRMAMADSNNSSPPASRRREKPQLSCTLCRRRKLRCDRRQPCETCVRRGLSLSCTYVRPPSAAPERIDRAQGRPAGVENLPERIGQLERLITTLMDTVHAGRTPSAKEPMPSDSTAAGFEGAAAAAGAAAPATAPGEAVNAADSAAREEAPQLSDRFGRIKIEKMETAYVESTHWTAILDGVMWPPPLPRLDPWLTSTLSQIAELRDHFREEQNPVDSAPFQGPGAAAEPTEPDEPDILFGSYRCVSREEILSAMLPRPLVDRLVTEYFINKDIAPGEAVSAAVAAMIPRRLT</sequence>
<keyword evidence="4" id="KW-0238">DNA-binding</keyword>
<dbReference type="InterPro" id="IPR036864">
    <property type="entry name" value="Zn2-C6_fun-type_DNA-bd_sf"/>
</dbReference>
<evidence type="ECO:0000259" key="8">
    <source>
        <dbReference type="PROSITE" id="PS50048"/>
    </source>
</evidence>
<dbReference type="PANTHER" id="PTHR31944:SF131">
    <property type="entry name" value="HEME-RESPONSIVE ZINC FINGER TRANSCRIPTION FACTOR HAP1"/>
    <property type="match status" value="1"/>
</dbReference>
<dbReference type="EMBL" id="KC148521">
    <property type="protein sequence ID" value="AGN71611.1"/>
    <property type="molecule type" value="Genomic_DNA"/>
</dbReference>